<evidence type="ECO:0000256" key="2">
    <source>
        <dbReference type="ARBA" id="ARBA00009359"/>
    </source>
</evidence>
<dbReference type="Gene3D" id="6.10.130.30">
    <property type="match status" value="1"/>
</dbReference>
<keyword evidence="5" id="KW-0234">DNA repair</keyword>
<reference evidence="7 8" key="1">
    <citation type="submission" date="2015-11" db="EMBL/GenBank/DDBJ databases">
        <title>Genomes and virulence difference between two physiological races of Phytophthora nicotianae.</title>
        <authorList>
            <person name="Liu H."/>
            <person name="Ma X."/>
            <person name="Yu H."/>
            <person name="Fang D."/>
            <person name="Li Y."/>
            <person name="Wang X."/>
            <person name="Wang W."/>
            <person name="Dong Y."/>
            <person name="Xiao B."/>
        </authorList>
    </citation>
    <scope>NUCLEOTIDE SEQUENCE [LARGE SCALE GENOMIC DNA]</scope>
    <source>
        <strain evidence="8">race 0</strain>
    </source>
</reference>
<dbReference type="PANTHER" id="PTHR28680">
    <property type="entry name" value="CENTROMERE PROTEIN X"/>
    <property type="match status" value="1"/>
</dbReference>
<evidence type="ECO:0000313" key="8">
    <source>
        <dbReference type="Proteomes" id="UP000052943"/>
    </source>
</evidence>
<dbReference type="PANTHER" id="PTHR28680:SF1">
    <property type="entry name" value="CENTROMERE PROTEIN X"/>
    <property type="match status" value="1"/>
</dbReference>
<dbReference type="GO" id="GO:0071821">
    <property type="term" value="C:FANCM-MHF complex"/>
    <property type="evidence" value="ECO:0007669"/>
    <property type="project" value="TreeGrafter"/>
</dbReference>
<keyword evidence="3" id="KW-0227">DNA damage</keyword>
<dbReference type="OrthoDB" id="2500381at2759"/>
<comment type="similarity">
    <text evidence="2">Belongs to the CENP-X/MHF2 family.</text>
</comment>
<evidence type="ECO:0000256" key="5">
    <source>
        <dbReference type="ARBA" id="ARBA00023204"/>
    </source>
</evidence>
<dbReference type="AlphaFoldDB" id="A0A0W8D2Z1"/>
<sequence length="165" mass="18508">MFICKRDRFEFYNNQDLSHSIIPMVLFEVHCTRGTVWELQSDSFGVFHTVPTYIDMAPPTFKPALVEQLFQSAWAANAASAAETVASDSSEEEELFDSAPLVSAAAAASRVRKIHTDAVKLSAEMLRLFVVEALRRAQMEAMVDDSEQVEPQHVEQILAQLLLDF</sequence>
<dbReference type="GO" id="GO:0031297">
    <property type="term" value="P:replication fork processing"/>
    <property type="evidence" value="ECO:0007669"/>
    <property type="project" value="TreeGrafter"/>
</dbReference>
<dbReference type="GO" id="GO:0051382">
    <property type="term" value="P:kinetochore assembly"/>
    <property type="evidence" value="ECO:0007669"/>
    <property type="project" value="InterPro"/>
</dbReference>
<gene>
    <name evidence="7" type="ORF">AM587_10017078</name>
</gene>
<comment type="caution">
    <text evidence="7">The sequence shown here is derived from an EMBL/GenBank/DDBJ whole genome shotgun (WGS) entry which is preliminary data.</text>
</comment>
<dbReference type="CDD" id="cd22921">
    <property type="entry name" value="HFD_CENP-X"/>
    <property type="match status" value="1"/>
</dbReference>
<organism evidence="7 8">
    <name type="scientific">Phytophthora nicotianae</name>
    <name type="common">Potato buckeye rot agent</name>
    <name type="synonym">Phytophthora parasitica</name>
    <dbReference type="NCBI Taxonomy" id="4792"/>
    <lineage>
        <taxon>Eukaryota</taxon>
        <taxon>Sar</taxon>
        <taxon>Stramenopiles</taxon>
        <taxon>Oomycota</taxon>
        <taxon>Peronosporomycetes</taxon>
        <taxon>Peronosporales</taxon>
        <taxon>Peronosporaceae</taxon>
        <taxon>Phytophthora</taxon>
    </lineage>
</organism>
<dbReference type="Pfam" id="PF09415">
    <property type="entry name" value="CENP-X"/>
    <property type="match status" value="1"/>
</dbReference>
<comment type="subcellular location">
    <subcellularLocation>
        <location evidence="1">Nucleus</location>
    </subcellularLocation>
</comment>
<evidence type="ECO:0000313" key="7">
    <source>
        <dbReference type="EMBL" id="KUF90629.1"/>
    </source>
</evidence>
<evidence type="ECO:0008006" key="9">
    <source>
        <dbReference type="Google" id="ProtNLM"/>
    </source>
</evidence>
<protein>
    <recommendedName>
        <fullName evidence="9">Centromere protein X</fullName>
    </recommendedName>
</protein>
<accession>A0A0W8D2Z1</accession>
<proteinExistence type="inferred from homology"/>
<evidence type="ECO:0000256" key="6">
    <source>
        <dbReference type="ARBA" id="ARBA00023242"/>
    </source>
</evidence>
<dbReference type="GO" id="GO:0000712">
    <property type="term" value="P:resolution of meiotic recombination intermediates"/>
    <property type="evidence" value="ECO:0007669"/>
    <property type="project" value="TreeGrafter"/>
</dbReference>
<dbReference type="InterPro" id="IPR018552">
    <property type="entry name" value="CENP-X"/>
</dbReference>
<name>A0A0W8D2Z1_PHYNI</name>
<dbReference type="GO" id="GO:0006281">
    <property type="term" value="P:DNA repair"/>
    <property type="evidence" value="ECO:0007669"/>
    <property type="project" value="UniProtKB-KW"/>
</dbReference>
<evidence type="ECO:0000256" key="1">
    <source>
        <dbReference type="ARBA" id="ARBA00004123"/>
    </source>
</evidence>
<keyword evidence="4" id="KW-0238">DNA-binding</keyword>
<evidence type="ECO:0000256" key="3">
    <source>
        <dbReference type="ARBA" id="ARBA00022763"/>
    </source>
</evidence>
<dbReference type="Proteomes" id="UP000052943">
    <property type="component" value="Unassembled WGS sequence"/>
</dbReference>
<keyword evidence="6" id="KW-0539">Nucleus</keyword>
<dbReference type="EMBL" id="LNFO01001536">
    <property type="protein sequence ID" value="KUF90629.1"/>
    <property type="molecule type" value="Genomic_DNA"/>
</dbReference>
<dbReference type="GO" id="GO:0003677">
    <property type="term" value="F:DNA binding"/>
    <property type="evidence" value="ECO:0007669"/>
    <property type="project" value="UniProtKB-KW"/>
</dbReference>
<evidence type="ECO:0000256" key="4">
    <source>
        <dbReference type="ARBA" id="ARBA00023125"/>
    </source>
</evidence>